<keyword evidence="1" id="KW-0812">Transmembrane</keyword>
<keyword evidence="4" id="KW-1185">Reference proteome</keyword>
<reference evidence="3" key="1">
    <citation type="submission" date="2025-08" db="UniProtKB">
        <authorList>
            <consortium name="Ensembl"/>
        </authorList>
    </citation>
    <scope>IDENTIFICATION</scope>
</reference>
<evidence type="ECO:0000313" key="3">
    <source>
        <dbReference type="Ensembl" id="ENSMAMP00000023864.2"/>
    </source>
</evidence>
<reference evidence="3" key="2">
    <citation type="submission" date="2025-09" db="UniProtKB">
        <authorList>
            <consortium name="Ensembl"/>
        </authorList>
    </citation>
    <scope>IDENTIFICATION</scope>
</reference>
<sequence>MPAAAAFLHLCVSVCACVTVASEMCPLQPFTKSHTSALVALLVCMCPRVCAMVCVAECLSVTFVNVLICVSVCFCLSIHLDMCVWVFYRCSGYRGTIKSFAVCLLNAH</sequence>
<dbReference type="Proteomes" id="UP000261640">
    <property type="component" value="Unplaced"/>
</dbReference>
<accession>A0A3Q3MTG4</accession>
<name>A0A3Q3MTG4_9TELE</name>
<keyword evidence="2" id="KW-0732">Signal</keyword>
<dbReference type="InParanoid" id="A0A3Q3MTG4"/>
<feature type="signal peptide" evidence="2">
    <location>
        <begin position="1"/>
        <end position="16"/>
    </location>
</feature>
<feature type="chain" id="PRO_5030081585" description="Secreted protein" evidence="2">
    <location>
        <begin position="17"/>
        <end position="108"/>
    </location>
</feature>
<keyword evidence="1" id="KW-1133">Transmembrane helix</keyword>
<evidence type="ECO:0000256" key="1">
    <source>
        <dbReference type="SAM" id="Phobius"/>
    </source>
</evidence>
<feature type="transmembrane region" description="Helical" evidence="1">
    <location>
        <begin position="37"/>
        <end position="56"/>
    </location>
</feature>
<dbReference type="AlphaFoldDB" id="A0A3Q3MTG4"/>
<organism evidence="3 4">
    <name type="scientific">Mastacembelus armatus</name>
    <name type="common">zig-zag eel</name>
    <dbReference type="NCBI Taxonomy" id="205130"/>
    <lineage>
        <taxon>Eukaryota</taxon>
        <taxon>Metazoa</taxon>
        <taxon>Chordata</taxon>
        <taxon>Craniata</taxon>
        <taxon>Vertebrata</taxon>
        <taxon>Euteleostomi</taxon>
        <taxon>Actinopterygii</taxon>
        <taxon>Neopterygii</taxon>
        <taxon>Teleostei</taxon>
        <taxon>Neoteleostei</taxon>
        <taxon>Acanthomorphata</taxon>
        <taxon>Anabantaria</taxon>
        <taxon>Synbranchiformes</taxon>
        <taxon>Mastacembelidae</taxon>
        <taxon>Mastacembelus</taxon>
    </lineage>
</organism>
<evidence type="ECO:0000256" key="2">
    <source>
        <dbReference type="SAM" id="SignalP"/>
    </source>
</evidence>
<keyword evidence="1" id="KW-0472">Membrane</keyword>
<feature type="transmembrane region" description="Helical" evidence="1">
    <location>
        <begin position="63"/>
        <end position="88"/>
    </location>
</feature>
<proteinExistence type="predicted"/>
<evidence type="ECO:0008006" key="5">
    <source>
        <dbReference type="Google" id="ProtNLM"/>
    </source>
</evidence>
<evidence type="ECO:0000313" key="4">
    <source>
        <dbReference type="Proteomes" id="UP000261640"/>
    </source>
</evidence>
<protein>
    <recommendedName>
        <fullName evidence="5">Secreted protein</fullName>
    </recommendedName>
</protein>
<dbReference type="Ensembl" id="ENSMAMT00000024474.2">
    <property type="protein sequence ID" value="ENSMAMP00000023864.2"/>
    <property type="gene ID" value="ENSMAMG00000016057.2"/>
</dbReference>